<dbReference type="AlphaFoldDB" id="A0A8J2QVT5"/>
<dbReference type="Proteomes" id="UP000789524">
    <property type="component" value="Unassembled WGS sequence"/>
</dbReference>
<dbReference type="PANTHER" id="PTHR31353">
    <property type="entry name" value="FAM98"/>
    <property type="match status" value="1"/>
</dbReference>
<dbReference type="PANTHER" id="PTHR31353:SF1">
    <property type="entry name" value="PROTEIN FAM98B"/>
    <property type="match status" value="1"/>
</dbReference>
<dbReference type="GO" id="GO:0072669">
    <property type="term" value="C:tRNA-splicing ligase complex"/>
    <property type="evidence" value="ECO:0007669"/>
    <property type="project" value="TreeGrafter"/>
</dbReference>
<dbReference type="Pfam" id="PF10239">
    <property type="entry name" value="DUF2465"/>
    <property type="match status" value="1"/>
</dbReference>
<dbReference type="InterPro" id="IPR018797">
    <property type="entry name" value="FAM98"/>
</dbReference>
<protein>
    <submittedName>
        <fullName evidence="3">(African queen) hypothetical protein</fullName>
    </submittedName>
</protein>
<keyword evidence="4" id="KW-1185">Reference proteome</keyword>
<comment type="similarity">
    <text evidence="1">Belongs to the FAM98 family.</text>
</comment>
<evidence type="ECO:0000256" key="1">
    <source>
        <dbReference type="ARBA" id="ARBA00007218"/>
    </source>
</evidence>
<gene>
    <name evidence="3" type="ORF">DCHRY22_LOCUS10258</name>
</gene>
<feature type="region of interest" description="Disordered" evidence="2">
    <location>
        <begin position="294"/>
        <end position="505"/>
    </location>
</feature>
<evidence type="ECO:0000313" key="3">
    <source>
        <dbReference type="EMBL" id="CAG9572937.1"/>
    </source>
</evidence>
<comment type="caution">
    <text evidence="3">The sequence shown here is derived from an EMBL/GenBank/DDBJ whole genome shotgun (WGS) entry which is preliminary data.</text>
</comment>
<organism evidence="3 4">
    <name type="scientific">Danaus chrysippus</name>
    <name type="common">African queen</name>
    <dbReference type="NCBI Taxonomy" id="151541"/>
    <lineage>
        <taxon>Eukaryota</taxon>
        <taxon>Metazoa</taxon>
        <taxon>Ecdysozoa</taxon>
        <taxon>Arthropoda</taxon>
        <taxon>Hexapoda</taxon>
        <taxon>Insecta</taxon>
        <taxon>Pterygota</taxon>
        <taxon>Neoptera</taxon>
        <taxon>Endopterygota</taxon>
        <taxon>Lepidoptera</taxon>
        <taxon>Glossata</taxon>
        <taxon>Ditrysia</taxon>
        <taxon>Papilionoidea</taxon>
        <taxon>Nymphalidae</taxon>
        <taxon>Danainae</taxon>
        <taxon>Danaini</taxon>
        <taxon>Danaina</taxon>
        <taxon>Danaus</taxon>
        <taxon>Anosia</taxon>
    </lineage>
</organism>
<feature type="compositionally biased region" description="Polar residues" evidence="2">
    <location>
        <begin position="388"/>
        <end position="400"/>
    </location>
</feature>
<sequence>MENDILDSLSDLGYEGPLSNEEAFAKALEGGPKSLEYTKLVHILAEELKVLCKLEENVSIMNDSDESSSFLLELSSFLKELGCPYKKLVTGHMSSRLQTKEDRILLLDYLVSELMAARMVRVDCVKENIGMQIVMQESQTAKDLKDILITLKFNKPPPNITPDMLFAKLEAKLKDCIAKEGDLVGKPLYNKALTDKEWKDLDEFYNEMFEDYRLRRETLITRLECTIQSFEWSDRLKSKTDIIQSTYRPKREQLKLKPSVKLSDFLAARTDLLYMEKTSSASVRKNTISEVNKVLIGRVPDRGGRPNEAQPPPPEMPSWQQRSTQGARGGRGGGQERGGRGGGQERGGRGGGQERGGRGGGQDRGGRGGQGGYRGKGEGRGGRVQGGYNQNSGDVRQSGYQKGYDQNIGYDNRYNQNNQGGGGYQNQGYQNNQSYQNSYGYQNNHGYQGNQNNQGYQGNQNNQGYQGNQNNHGYQGNHGYQSNQGYSGYKNEHDDRRRGGFRGRR</sequence>
<feature type="compositionally biased region" description="Low complexity" evidence="2">
    <location>
        <begin position="426"/>
        <end position="481"/>
    </location>
</feature>
<dbReference type="EMBL" id="CAKASE010000069">
    <property type="protein sequence ID" value="CAG9572937.1"/>
    <property type="molecule type" value="Genomic_DNA"/>
</dbReference>
<accession>A0A8J2QVT5</accession>
<name>A0A8J2QVT5_9NEOP</name>
<proteinExistence type="inferred from homology"/>
<evidence type="ECO:0000313" key="4">
    <source>
        <dbReference type="Proteomes" id="UP000789524"/>
    </source>
</evidence>
<feature type="compositionally biased region" description="Gly residues" evidence="2">
    <location>
        <begin position="327"/>
        <end position="374"/>
    </location>
</feature>
<reference evidence="3" key="1">
    <citation type="submission" date="2021-09" db="EMBL/GenBank/DDBJ databases">
        <authorList>
            <person name="Martin H S."/>
        </authorList>
    </citation>
    <scope>NUCLEOTIDE SEQUENCE</scope>
</reference>
<evidence type="ECO:0000256" key="2">
    <source>
        <dbReference type="SAM" id="MobiDB-lite"/>
    </source>
</evidence>
<dbReference type="OrthoDB" id="512356at2759"/>